<evidence type="ECO:0000256" key="4">
    <source>
        <dbReference type="ARBA" id="ARBA00022723"/>
    </source>
</evidence>
<protein>
    <submittedName>
        <fullName evidence="19">Retrovirus-related Pol polyprotein from transposon TNT 1-94</fullName>
    </submittedName>
</protein>
<dbReference type="GO" id="GO:0003723">
    <property type="term" value="F:RNA binding"/>
    <property type="evidence" value="ECO:0007669"/>
    <property type="project" value="UniProtKB-KW"/>
</dbReference>
<evidence type="ECO:0000256" key="6">
    <source>
        <dbReference type="ARBA" id="ARBA00022801"/>
    </source>
</evidence>
<feature type="domain" description="Integrase catalytic" evidence="18">
    <location>
        <begin position="50"/>
        <end position="215"/>
    </location>
</feature>
<keyword evidence="13" id="KW-0233">DNA recombination</keyword>
<keyword evidence="6" id="KW-0378">Hydrolase</keyword>
<dbReference type="Pfam" id="PF25597">
    <property type="entry name" value="SH3_retrovirus"/>
    <property type="match status" value="1"/>
</dbReference>
<evidence type="ECO:0000256" key="3">
    <source>
        <dbReference type="ARBA" id="ARBA00022722"/>
    </source>
</evidence>
<keyword evidence="4" id="KW-0479">Metal-binding</keyword>
<comment type="caution">
    <text evidence="19">The sequence shown here is derived from an EMBL/GenBank/DDBJ whole genome shotgun (WGS) entry which is preliminary data.</text>
</comment>
<gene>
    <name evidence="19" type="ORF">GcM3_217026</name>
</gene>
<evidence type="ECO:0000256" key="2">
    <source>
        <dbReference type="ARBA" id="ARBA00022695"/>
    </source>
</evidence>
<name>A0A420H806_9PEZI</name>
<evidence type="ECO:0000256" key="14">
    <source>
        <dbReference type="ARBA" id="ARBA00023268"/>
    </source>
</evidence>
<keyword evidence="3" id="KW-0540">Nuclease</keyword>
<keyword evidence="11" id="KW-0239">DNA-directed DNA polymerase</keyword>
<evidence type="ECO:0000256" key="12">
    <source>
        <dbReference type="ARBA" id="ARBA00023125"/>
    </source>
</evidence>
<evidence type="ECO:0000259" key="18">
    <source>
        <dbReference type="PROSITE" id="PS50994"/>
    </source>
</evidence>
<dbReference type="InterPro" id="IPR013103">
    <property type="entry name" value="RVT_2"/>
</dbReference>
<dbReference type="GO" id="GO:0006310">
    <property type="term" value="P:DNA recombination"/>
    <property type="evidence" value="ECO:0007669"/>
    <property type="project" value="UniProtKB-KW"/>
</dbReference>
<dbReference type="CDD" id="cd09272">
    <property type="entry name" value="RNase_HI_RT_Ty1"/>
    <property type="match status" value="1"/>
</dbReference>
<dbReference type="InterPro" id="IPR012337">
    <property type="entry name" value="RNaseH-like_sf"/>
</dbReference>
<dbReference type="SUPFAM" id="SSF53098">
    <property type="entry name" value="Ribonuclease H-like"/>
    <property type="match status" value="1"/>
</dbReference>
<keyword evidence="1" id="KW-0815">Transposition</keyword>
<keyword evidence="20" id="KW-1185">Reference proteome</keyword>
<dbReference type="InterPro" id="IPR036397">
    <property type="entry name" value="RNaseH_sf"/>
</dbReference>
<dbReference type="GO" id="GO:0046872">
    <property type="term" value="F:metal ion binding"/>
    <property type="evidence" value="ECO:0007669"/>
    <property type="project" value="UniProtKB-KW"/>
</dbReference>
<dbReference type="InterPro" id="IPR057670">
    <property type="entry name" value="SH3_retrovirus"/>
</dbReference>
<dbReference type="GO" id="GO:0016787">
    <property type="term" value="F:hydrolase activity"/>
    <property type="evidence" value="ECO:0007669"/>
    <property type="project" value="UniProtKB-KW"/>
</dbReference>
<evidence type="ECO:0000256" key="10">
    <source>
        <dbReference type="ARBA" id="ARBA00022918"/>
    </source>
</evidence>
<dbReference type="GO" id="GO:0003887">
    <property type="term" value="F:DNA-directed DNA polymerase activity"/>
    <property type="evidence" value="ECO:0007669"/>
    <property type="project" value="UniProtKB-KW"/>
</dbReference>
<dbReference type="GO" id="GO:0005634">
    <property type="term" value="C:nucleus"/>
    <property type="evidence" value="ECO:0007669"/>
    <property type="project" value="UniProtKB-ARBA"/>
</dbReference>
<evidence type="ECO:0000256" key="11">
    <source>
        <dbReference type="ARBA" id="ARBA00022932"/>
    </source>
</evidence>
<evidence type="ECO:0000256" key="17">
    <source>
        <dbReference type="SAM" id="MobiDB-lite"/>
    </source>
</evidence>
<dbReference type="PANTHER" id="PTHR42648">
    <property type="entry name" value="TRANSPOSASE, PUTATIVE-RELATED"/>
    <property type="match status" value="1"/>
</dbReference>
<dbReference type="PROSITE" id="PS50994">
    <property type="entry name" value="INTEGRASE"/>
    <property type="match status" value="1"/>
</dbReference>
<dbReference type="GO" id="GO:0003677">
    <property type="term" value="F:DNA binding"/>
    <property type="evidence" value="ECO:0007669"/>
    <property type="project" value="UniProtKB-KW"/>
</dbReference>
<keyword evidence="12" id="KW-0238">DNA-binding</keyword>
<dbReference type="EMBL" id="MCBQ01021767">
    <property type="protein sequence ID" value="RKF53557.1"/>
    <property type="molecule type" value="Genomic_DNA"/>
</dbReference>
<keyword evidence="2" id="KW-0548">Nucleotidyltransferase</keyword>
<dbReference type="AlphaFoldDB" id="A0A420H806"/>
<comment type="catalytic activity">
    <reaction evidence="16">
        <text>DNA(n) + a 2'-deoxyribonucleoside 5'-triphosphate = DNA(n+1) + diphosphate</text>
        <dbReference type="Rhea" id="RHEA:22508"/>
        <dbReference type="Rhea" id="RHEA-COMP:17339"/>
        <dbReference type="Rhea" id="RHEA-COMP:17340"/>
        <dbReference type="ChEBI" id="CHEBI:33019"/>
        <dbReference type="ChEBI" id="CHEBI:61560"/>
        <dbReference type="ChEBI" id="CHEBI:173112"/>
        <dbReference type="EC" id="2.7.7.7"/>
    </reaction>
</comment>
<organism evidence="19 20">
    <name type="scientific">Golovinomyces cichoracearum</name>
    <dbReference type="NCBI Taxonomy" id="62708"/>
    <lineage>
        <taxon>Eukaryota</taxon>
        <taxon>Fungi</taxon>
        <taxon>Dikarya</taxon>
        <taxon>Ascomycota</taxon>
        <taxon>Pezizomycotina</taxon>
        <taxon>Leotiomycetes</taxon>
        <taxon>Erysiphales</taxon>
        <taxon>Erysiphaceae</taxon>
        <taxon>Golovinomyces</taxon>
    </lineage>
</organism>
<evidence type="ECO:0000256" key="7">
    <source>
        <dbReference type="ARBA" id="ARBA00022842"/>
    </source>
</evidence>
<dbReference type="GO" id="GO:0015074">
    <property type="term" value="P:DNA integration"/>
    <property type="evidence" value="ECO:0007669"/>
    <property type="project" value="UniProtKB-KW"/>
</dbReference>
<feature type="non-terminal residue" evidence="19">
    <location>
        <position position="851"/>
    </location>
</feature>
<proteinExistence type="predicted"/>
<feature type="region of interest" description="Disordered" evidence="17">
    <location>
        <begin position="347"/>
        <end position="390"/>
    </location>
</feature>
<evidence type="ECO:0000313" key="19">
    <source>
        <dbReference type="EMBL" id="RKF53557.1"/>
    </source>
</evidence>
<evidence type="ECO:0000313" key="20">
    <source>
        <dbReference type="Proteomes" id="UP000283383"/>
    </source>
</evidence>
<dbReference type="PANTHER" id="PTHR42648:SF11">
    <property type="entry name" value="TRANSPOSON TY4-P GAG-POL POLYPROTEIN"/>
    <property type="match status" value="1"/>
</dbReference>
<keyword evidence="5" id="KW-0255">Endonuclease</keyword>
<dbReference type="Gene3D" id="3.30.420.10">
    <property type="entry name" value="Ribonuclease H-like superfamily/Ribonuclease H"/>
    <property type="match status" value="1"/>
</dbReference>
<keyword evidence="9" id="KW-0229">DNA integration</keyword>
<dbReference type="GO" id="GO:0004519">
    <property type="term" value="F:endonuclease activity"/>
    <property type="evidence" value="ECO:0007669"/>
    <property type="project" value="UniProtKB-KW"/>
</dbReference>
<keyword evidence="10" id="KW-0695">RNA-directed DNA polymerase</keyword>
<dbReference type="STRING" id="62708.A0A420H806"/>
<accession>A0A420H806</accession>
<evidence type="ECO:0000256" key="1">
    <source>
        <dbReference type="ARBA" id="ARBA00022578"/>
    </source>
</evidence>
<dbReference type="Pfam" id="PF07727">
    <property type="entry name" value="RVT_2"/>
    <property type="match status" value="1"/>
</dbReference>
<keyword evidence="11" id="KW-0808">Transferase</keyword>
<evidence type="ECO:0000256" key="13">
    <source>
        <dbReference type="ARBA" id="ARBA00023172"/>
    </source>
</evidence>
<keyword evidence="14" id="KW-0511">Multifunctional enzyme</keyword>
<dbReference type="GO" id="GO:0003964">
    <property type="term" value="F:RNA-directed DNA polymerase activity"/>
    <property type="evidence" value="ECO:0007669"/>
    <property type="project" value="UniProtKB-KW"/>
</dbReference>
<dbReference type="GO" id="GO:0032196">
    <property type="term" value="P:transposition"/>
    <property type="evidence" value="ECO:0007669"/>
    <property type="project" value="UniProtKB-KW"/>
</dbReference>
<dbReference type="InterPro" id="IPR039537">
    <property type="entry name" value="Retrotran_Ty1/copia-like"/>
</dbReference>
<evidence type="ECO:0000256" key="15">
    <source>
        <dbReference type="ARBA" id="ARBA00048173"/>
    </source>
</evidence>
<keyword evidence="7" id="KW-0460">Magnesium</keyword>
<dbReference type="Proteomes" id="UP000283383">
    <property type="component" value="Unassembled WGS sequence"/>
</dbReference>
<keyword evidence="8" id="KW-0694">RNA-binding</keyword>
<dbReference type="InterPro" id="IPR001584">
    <property type="entry name" value="Integrase_cat-core"/>
</dbReference>
<sequence length="851" mass="97573">MGHLYKKVLQKLPLITKGCNMTTTKSAKPVCDICRLSNAKRIVSRMPRIRATRPFWRVSWDIIQMRPGLDGEVYVLHFICDYTRMYFVYILPKRMQDTLINTFISFVEYIKRHWGFDVVTWKGDGERSLGSKWTVWINSHGYEIETSSPETRRQNGEAERSGGVYQILGTELKATFGLPETLWREIFPTAGYILKISPTRSLGSKTPIGFLKEYLGMPNPESSVAHLQPYGCNAFSLIKNRPKLNKLVPRTEIGYLVGYESTNIFRIWIPSRNIVIATRDVTFDPSQGYSPNNLVQPIPKEIIEIPQVPQLEISSSEDISIQEAIETKKKLAVDENSLNSLSQIQDQTTKVEGSRKPKWKGYIQPNDENDGKPTQEIFGDPNDERNIIPGKRSRKPKVQLHLEVHNNLDQQSAFHAAFNLGCNMMKSRLQKSNLPPAPENWNQLQYHPHREDFETKPHLEYTILEKQGTFQSVPDAEVKVKPIPVKWVFTYKTDDHGYLIKYKARIVICGDLQIPTEKDTNAATLAMRFNRAVLSICAYFKLETHQFDVTNAFPHVDLDHNDDLVINYPEGFKIPKHKLKLLKTLYGLSISPRLWYNNLAATLEKLGLKLVPESGCVFCNKELIQVLQRFQESFTQRLNSEGYWLWLVQDAYVQKIAHNFDRVDSDGKLRVKAPKTPMAIEEIKNWDGKAKSHQIHEFQRRIGSLTYAATVSRPDIAKATQKPAEVQQNSTLEYGINREGPVFIVASDASFGDNVPGRTSSEGGLFKLFGGVIDYFAKKQKTVTTSSTESELLALSHLCAWLIWWERFFANLNLELKQNLTAWCDNMHTVRLMLKETPKLVTKLNIEPYWL</sequence>
<evidence type="ECO:0000256" key="9">
    <source>
        <dbReference type="ARBA" id="ARBA00022908"/>
    </source>
</evidence>
<reference evidence="19 20" key="1">
    <citation type="journal article" date="2018" name="BMC Genomics">
        <title>Comparative genome analyses reveal sequence features reflecting distinct modes of host-adaptation between dicot and monocot powdery mildew.</title>
        <authorList>
            <person name="Wu Y."/>
            <person name="Ma X."/>
            <person name="Pan Z."/>
            <person name="Kale S.D."/>
            <person name="Song Y."/>
            <person name="King H."/>
            <person name="Zhang Q."/>
            <person name="Presley C."/>
            <person name="Deng X."/>
            <person name="Wei C.I."/>
            <person name="Xiao S."/>
        </authorList>
    </citation>
    <scope>NUCLEOTIDE SEQUENCE [LARGE SCALE GENOMIC DNA]</scope>
    <source>
        <strain evidence="19">UMSG3</strain>
    </source>
</reference>
<evidence type="ECO:0000256" key="5">
    <source>
        <dbReference type="ARBA" id="ARBA00022759"/>
    </source>
</evidence>
<comment type="catalytic activity">
    <reaction evidence="15">
        <text>DNA(n) + a 2'-deoxyribonucleoside 5'-triphosphate = DNA(n+1) + diphosphate</text>
        <dbReference type="Rhea" id="RHEA:22508"/>
        <dbReference type="Rhea" id="RHEA-COMP:17339"/>
        <dbReference type="Rhea" id="RHEA-COMP:17340"/>
        <dbReference type="ChEBI" id="CHEBI:33019"/>
        <dbReference type="ChEBI" id="CHEBI:61560"/>
        <dbReference type="ChEBI" id="CHEBI:173112"/>
        <dbReference type="EC" id="2.7.7.49"/>
    </reaction>
</comment>
<evidence type="ECO:0000256" key="16">
    <source>
        <dbReference type="ARBA" id="ARBA00049244"/>
    </source>
</evidence>
<evidence type="ECO:0000256" key="8">
    <source>
        <dbReference type="ARBA" id="ARBA00022884"/>
    </source>
</evidence>